<name>A0A2P5FF68_TREOI</name>
<comment type="caution">
    <text evidence="3">The sequence shown here is derived from an EMBL/GenBank/DDBJ whole genome shotgun (WGS) entry which is preliminary data.</text>
</comment>
<accession>A0A2P5FF68</accession>
<feature type="compositionally biased region" description="Basic and acidic residues" evidence="1">
    <location>
        <begin position="78"/>
        <end position="91"/>
    </location>
</feature>
<keyword evidence="2" id="KW-0472">Membrane</keyword>
<dbReference type="PANTHER" id="PTHR35420:SF1">
    <property type="entry name" value="OS09G0480532 PROTEIN"/>
    <property type="match status" value="1"/>
</dbReference>
<dbReference type="AlphaFoldDB" id="A0A2P5FF68"/>
<keyword evidence="4" id="KW-1185">Reference proteome</keyword>
<evidence type="ECO:0000313" key="4">
    <source>
        <dbReference type="Proteomes" id="UP000237000"/>
    </source>
</evidence>
<proteinExistence type="predicted"/>
<keyword evidence="2" id="KW-0812">Transmembrane</keyword>
<evidence type="ECO:0000256" key="1">
    <source>
        <dbReference type="SAM" id="MobiDB-lite"/>
    </source>
</evidence>
<feature type="transmembrane region" description="Helical" evidence="2">
    <location>
        <begin position="29"/>
        <end position="51"/>
    </location>
</feature>
<dbReference type="PANTHER" id="PTHR35420">
    <property type="entry name" value="OS02G0198500 PROTEIN"/>
    <property type="match status" value="1"/>
</dbReference>
<dbReference type="InParanoid" id="A0A2P5FF68"/>
<sequence length="149" mass="15043">MARNIVALYGSNGENAPSLSWPMNSSDGIIFLLCMIFMSFSVISFVIFVCGRSSGDGEPPRINKKLSDAGNQLRKEKRSLADAAREEKRSSSSDTHAAANYAVWTAVATQDTGHHHHHGGGGCGGGGGGGGCRGGNGCGGGGGGCGGGI</sequence>
<evidence type="ECO:0000313" key="3">
    <source>
        <dbReference type="EMBL" id="PON96440.1"/>
    </source>
</evidence>
<evidence type="ECO:0000256" key="2">
    <source>
        <dbReference type="SAM" id="Phobius"/>
    </source>
</evidence>
<keyword evidence="2" id="KW-1133">Transmembrane helix</keyword>
<reference evidence="4" key="1">
    <citation type="submission" date="2016-06" db="EMBL/GenBank/DDBJ databases">
        <title>Parallel loss of symbiosis genes in relatives of nitrogen-fixing non-legume Parasponia.</title>
        <authorList>
            <person name="Van Velzen R."/>
            <person name="Holmer R."/>
            <person name="Bu F."/>
            <person name="Rutten L."/>
            <person name="Van Zeijl A."/>
            <person name="Liu W."/>
            <person name="Santuari L."/>
            <person name="Cao Q."/>
            <person name="Sharma T."/>
            <person name="Shen D."/>
            <person name="Roswanjaya Y."/>
            <person name="Wardhani T."/>
            <person name="Kalhor M.S."/>
            <person name="Jansen J."/>
            <person name="Van den Hoogen J."/>
            <person name="Gungor B."/>
            <person name="Hartog M."/>
            <person name="Hontelez J."/>
            <person name="Verver J."/>
            <person name="Yang W.-C."/>
            <person name="Schijlen E."/>
            <person name="Repin R."/>
            <person name="Schilthuizen M."/>
            <person name="Schranz E."/>
            <person name="Heidstra R."/>
            <person name="Miyata K."/>
            <person name="Fedorova E."/>
            <person name="Kohlen W."/>
            <person name="Bisseling T."/>
            <person name="Smit S."/>
            <person name="Geurts R."/>
        </authorList>
    </citation>
    <scope>NUCLEOTIDE SEQUENCE [LARGE SCALE GENOMIC DNA]</scope>
    <source>
        <strain evidence="4">cv. RG33-2</strain>
    </source>
</reference>
<protein>
    <submittedName>
        <fullName evidence="3">Uncharacterized protein</fullName>
    </submittedName>
</protein>
<organism evidence="3 4">
    <name type="scientific">Trema orientale</name>
    <name type="common">Charcoal tree</name>
    <name type="synonym">Celtis orientalis</name>
    <dbReference type="NCBI Taxonomy" id="63057"/>
    <lineage>
        <taxon>Eukaryota</taxon>
        <taxon>Viridiplantae</taxon>
        <taxon>Streptophyta</taxon>
        <taxon>Embryophyta</taxon>
        <taxon>Tracheophyta</taxon>
        <taxon>Spermatophyta</taxon>
        <taxon>Magnoliopsida</taxon>
        <taxon>eudicotyledons</taxon>
        <taxon>Gunneridae</taxon>
        <taxon>Pentapetalae</taxon>
        <taxon>rosids</taxon>
        <taxon>fabids</taxon>
        <taxon>Rosales</taxon>
        <taxon>Cannabaceae</taxon>
        <taxon>Trema</taxon>
    </lineage>
</organism>
<dbReference type="EMBL" id="JXTC01000038">
    <property type="protein sequence ID" value="PON96440.1"/>
    <property type="molecule type" value="Genomic_DNA"/>
</dbReference>
<gene>
    <name evidence="3" type="ORF">TorRG33x02_077130</name>
</gene>
<feature type="region of interest" description="Disordered" evidence="1">
    <location>
        <begin position="53"/>
        <end position="96"/>
    </location>
</feature>
<feature type="compositionally biased region" description="Basic and acidic residues" evidence="1">
    <location>
        <begin position="58"/>
        <end position="67"/>
    </location>
</feature>
<dbReference type="Proteomes" id="UP000237000">
    <property type="component" value="Unassembled WGS sequence"/>
</dbReference>